<evidence type="ECO:0000256" key="4">
    <source>
        <dbReference type="PROSITE-ProRule" id="PRU00473"/>
    </source>
</evidence>
<evidence type="ECO:0000313" key="7">
    <source>
        <dbReference type="Proteomes" id="UP000198337"/>
    </source>
</evidence>
<evidence type="ECO:0000259" key="5">
    <source>
        <dbReference type="PROSITE" id="PS51123"/>
    </source>
</evidence>
<dbReference type="InterPro" id="IPR006664">
    <property type="entry name" value="OMP_bac"/>
</dbReference>
<dbReference type="PROSITE" id="PS51123">
    <property type="entry name" value="OMPA_2"/>
    <property type="match status" value="1"/>
</dbReference>
<dbReference type="Gene3D" id="3.30.1330.60">
    <property type="entry name" value="OmpA-like domain"/>
    <property type="match status" value="1"/>
</dbReference>
<dbReference type="InterPro" id="IPR050330">
    <property type="entry name" value="Bact_OuterMem_StrucFunc"/>
</dbReference>
<dbReference type="PANTHER" id="PTHR30329:SF21">
    <property type="entry name" value="LIPOPROTEIN YIAD-RELATED"/>
    <property type="match status" value="1"/>
</dbReference>
<evidence type="ECO:0000256" key="3">
    <source>
        <dbReference type="ARBA" id="ARBA00023237"/>
    </source>
</evidence>
<keyword evidence="3" id="KW-0998">Cell outer membrane</keyword>
<reference evidence="6 7" key="1">
    <citation type="submission" date="2017-06" db="EMBL/GenBank/DDBJ databases">
        <authorList>
            <person name="Varghese N."/>
            <person name="Submissions S."/>
        </authorList>
    </citation>
    <scope>NUCLEOTIDE SEQUENCE [LARGE SCALE GENOMIC DNA]</scope>
    <source>
        <strain evidence="6 7">DSM 19840</strain>
    </source>
</reference>
<accession>A0ABY1SF58</accession>
<proteinExistence type="predicted"/>
<organism evidence="6 7">
    <name type="scientific">Maribacter sedimenticola</name>
    <dbReference type="NCBI Taxonomy" id="228956"/>
    <lineage>
        <taxon>Bacteria</taxon>
        <taxon>Pseudomonadati</taxon>
        <taxon>Bacteroidota</taxon>
        <taxon>Flavobacteriia</taxon>
        <taxon>Flavobacteriales</taxon>
        <taxon>Flavobacteriaceae</taxon>
        <taxon>Maribacter</taxon>
    </lineage>
</organism>
<evidence type="ECO:0000256" key="2">
    <source>
        <dbReference type="ARBA" id="ARBA00023136"/>
    </source>
</evidence>
<sequence>MLLNTLNKIIVLLLLFGSTTVLGQNVVVNPSFEKFVQCPVKLGNLAQDVSDWNMPTLGSTDYFNGCSTAMGTPKNFNGQQSADFGKGYVGFYMFAPDNYREYIQGKLFSTLDKGRRYTVTFYISLAERSDFAVKQFGIRFSEFPVSIETSKVLSNMHFSKVEGDTSNKLEIKYSKFFADEVEWVKLSKEFVANGTENFIIIGNFYNDRRTQKYQTKRKLTKGSYYYLDMVSVTPNDSLDQSTPNYELDSVHVFKDVHFNFNKSTFKTEYQQELNGIVQYLKNNPNLKITITGHTDSIGTEIFNKELSLMRAKEVGRFLTVNGIQGDRIHILGHGSAKPIASNKTKAGRLLNRRVEFILEN</sequence>
<dbReference type="PRINTS" id="PR01021">
    <property type="entry name" value="OMPADOMAIN"/>
</dbReference>
<dbReference type="InterPro" id="IPR006665">
    <property type="entry name" value="OmpA-like"/>
</dbReference>
<feature type="domain" description="OmpA-like" evidence="5">
    <location>
        <begin position="245"/>
        <end position="360"/>
    </location>
</feature>
<dbReference type="Pfam" id="PF00691">
    <property type="entry name" value="OmpA"/>
    <property type="match status" value="1"/>
</dbReference>
<keyword evidence="7" id="KW-1185">Reference proteome</keyword>
<keyword evidence="2 4" id="KW-0472">Membrane</keyword>
<comment type="caution">
    <text evidence="6">The sequence shown here is derived from an EMBL/GenBank/DDBJ whole genome shotgun (WGS) entry which is preliminary data.</text>
</comment>
<dbReference type="Gene3D" id="2.60.120.260">
    <property type="entry name" value="Galactose-binding domain-like"/>
    <property type="match status" value="1"/>
</dbReference>
<dbReference type="PANTHER" id="PTHR30329">
    <property type="entry name" value="STATOR ELEMENT OF FLAGELLAR MOTOR COMPLEX"/>
    <property type="match status" value="1"/>
</dbReference>
<name>A0ABY1SF58_9FLAO</name>
<dbReference type="CDD" id="cd07185">
    <property type="entry name" value="OmpA_C-like"/>
    <property type="match status" value="1"/>
</dbReference>
<evidence type="ECO:0000313" key="6">
    <source>
        <dbReference type="EMBL" id="SNR30564.1"/>
    </source>
</evidence>
<protein>
    <submittedName>
        <fullName evidence="6">OmpA family protein</fullName>
    </submittedName>
</protein>
<dbReference type="Proteomes" id="UP000198337">
    <property type="component" value="Unassembled WGS sequence"/>
</dbReference>
<evidence type="ECO:0000256" key="1">
    <source>
        <dbReference type="ARBA" id="ARBA00004442"/>
    </source>
</evidence>
<dbReference type="SUPFAM" id="SSF103088">
    <property type="entry name" value="OmpA-like"/>
    <property type="match status" value="1"/>
</dbReference>
<gene>
    <name evidence="6" type="ORF">SAMN04488009_1086</name>
</gene>
<dbReference type="EMBL" id="FZNV01000001">
    <property type="protein sequence ID" value="SNR30564.1"/>
    <property type="molecule type" value="Genomic_DNA"/>
</dbReference>
<dbReference type="InterPro" id="IPR036737">
    <property type="entry name" value="OmpA-like_sf"/>
</dbReference>
<comment type="subcellular location">
    <subcellularLocation>
        <location evidence="1">Cell outer membrane</location>
    </subcellularLocation>
</comment>